<dbReference type="Pfam" id="PF17648">
    <property type="entry name" value="Luciferase"/>
    <property type="match status" value="1"/>
</dbReference>
<sequence>MSDLPGRPGVRPKTSASGPHRQLSQQSRPGTWGHTASAIFGLAGVVEGHSSVCPPASRAVLLEGLPTVRDPETSLAPVGDPLEPIHLHGVFDTSLHLCLPVERAREVCALGWGEPHRYAGHGTEIMIYGPRDRDELLVLVHLVGESIAFARG</sequence>
<evidence type="ECO:0000256" key="1">
    <source>
        <dbReference type="SAM" id="MobiDB-lite"/>
    </source>
</evidence>
<proteinExistence type="predicted"/>
<evidence type="ECO:0000259" key="2">
    <source>
        <dbReference type="Pfam" id="PF17648"/>
    </source>
</evidence>
<dbReference type="PANTHER" id="PTHR38695">
    <property type="entry name" value="AMINO ACID PERMEASE_ SLC12A DOMAIN-CONTAINING PROTEIN"/>
    <property type="match status" value="1"/>
</dbReference>
<gene>
    <name evidence="3" type="ORF">GCM10022239_10930</name>
</gene>
<dbReference type="PANTHER" id="PTHR38695:SF1">
    <property type="entry name" value="AMINO ACID PERMEASE_ SLC12A DOMAIN-CONTAINING PROTEIN"/>
    <property type="match status" value="1"/>
</dbReference>
<feature type="domain" description="Luciferase" evidence="2">
    <location>
        <begin position="83"/>
        <end position="144"/>
    </location>
</feature>
<dbReference type="EMBL" id="BAABAE010000003">
    <property type="protein sequence ID" value="GAA3736941.1"/>
    <property type="molecule type" value="Genomic_DNA"/>
</dbReference>
<evidence type="ECO:0000313" key="4">
    <source>
        <dbReference type="Proteomes" id="UP001501004"/>
    </source>
</evidence>
<organism evidence="3 4">
    <name type="scientific">Leifsonella bigeumensis</name>
    <dbReference type="NCBI Taxonomy" id="433643"/>
    <lineage>
        <taxon>Bacteria</taxon>
        <taxon>Bacillati</taxon>
        <taxon>Actinomycetota</taxon>
        <taxon>Actinomycetes</taxon>
        <taxon>Micrococcales</taxon>
        <taxon>Microbacteriaceae</taxon>
        <taxon>Leifsonella</taxon>
    </lineage>
</organism>
<dbReference type="InterPro" id="IPR040841">
    <property type="entry name" value="Luciferase_dom"/>
</dbReference>
<comment type="caution">
    <text evidence="3">The sequence shown here is derived from an EMBL/GenBank/DDBJ whole genome shotgun (WGS) entry which is preliminary data.</text>
</comment>
<dbReference type="InterPro" id="IPR048273">
    <property type="entry name" value="Luciferase"/>
</dbReference>
<dbReference type="RefSeq" id="WP_344754550.1">
    <property type="nucleotide sequence ID" value="NZ_BAABAE010000003.1"/>
</dbReference>
<protein>
    <recommendedName>
        <fullName evidence="2">Luciferase domain-containing protein</fullName>
    </recommendedName>
</protein>
<keyword evidence="4" id="KW-1185">Reference proteome</keyword>
<evidence type="ECO:0000313" key="3">
    <source>
        <dbReference type="EMBL" id="GAA3736941.1"/>
    </source>
</evidence>
<feature type="compositionally biased region" description="Polar residues" evidence="1">
    <location>
        <begin position="14"/>
        <end position="29"/>
    </location>
</feature>
<reference evidence="4" key="1">
    <citation type="journal article" date="2019" name="Int. J. Syst. Evol. Microbiol.">
        <title>The Global Catalogue of Microorganisms (GCM) 10K type strain sequencing project: providing services to taxonomists for standard genome sequencing and annotation.</title>
        <authorList>
            <consortium name="The Broad Institute Genomics Platform"/>
            <consortium name="The Broad Institute Genome Sequencing Center for Infectious Disease"/>
            <person name="Wu L."/>
            <person name="Ma J."/>
        </authorList>
    </citation>
    <scope>NUCLEOTIDE SEQUENCE [LARGE SCALE GENOMIC DNA]</scope>
    <source>
        <strain evidence="4">JCM 16949</strain>
    </source>
</reference>
<name>A0ABP7FGS5_9MICO</name>
<dbReference type="Proteomes" id="UP001501004">
    <property type="component" value="Unassembled WGS sequence"/>
</dbReference>
<feature type="region of interest" description="Disordered" evidence="1">
    <location>
        <begin position="1"/>
        <end position="31"/>
    </location>
</feature>
<accession>A0ABP7FGS5</accession>